<keyword evidence="3" id="KW-0496">Mitochondrion</keyword>
<dbReference type="EMBL" id="OVEO01000019">
    <property type="protein sequence ID" value="SPR01717.1"/>
    <property type="molecule type" value="Genomic_DNA"/>
</dbReference>
<evidence type="ECO:0000313" key="3">
    <source>
        <dbReference type="EMBL" id="SPR01717.1"/>
    </source>
</evidence>
<reference evidence="2 4" key="1">
    <citation type="submission" date="2015-02" db="EMBL/GenBank/DDBJ databases">
        <authorList>
            <person name="Chooi Y.-H."/>
        </authorList>
    </citation>
    <scope>NUCLEOTIDE SEQUENCE [LARGE SCALE GENOMIC DNA]</scope>
    <source>
        <strain evidence="2">E3</strain>
    </source>
</reference>
<evidence type="ECO:0000313" key="2">
    <source>
        <dbReference type="EMBL" id="CEP03978.1"/>
    </source>
</evidence>
<geneLocation type="mitochondrion" evidence="3"/>
<evidence type="ECO:0000256" key="1">
    <source>
        <dbReference type="SAM" id="MobiDB-lite"/>
    </source>
</evidence>
<sequence>MSVVATGCRGPSDNTHSPCRHSTCRCSFLFGETLLQLCGLVISLPFEAAGKRQVVAVFMFPESRYAEAQRFYICRGDTVTNILNDDEVGGYLRGPGARPLCVVYDHAGKLMSTGGEHGADAQSVQRKNTSLEHENGEESGTTGVMLADFAL</sequence>
<dbReference type="Proteomes" id="UP000290189">
    <property type="component" value="Unassembled WGS sequence"/>
</dbReference>
<dbReference type="EMBL" id="CDSF01000163">
    <property type="protein sequence ID" value="CEP03978.1"/>
    <property type="molecule type" value="Genomic_DNA"/>
</dbReference>
<evidence type="ECO:0000313" key="5">
    <source>
        <dbReference type="Proteomes" id="UP000290189"/>
    </source>
</evidence>
<reference evidence="3 5" key="2">
    <citation type="submission" date="2018-03" db="EMBL/GenBank/DDBJ databases">
        <authorList>
            <person name="Fogelqvist J."/>
        </authorList>
    </citation>
    <scope>NUCLEOTIDE SEQUENCE [LARGE SCALE GENOMIC DNA]</scope>
</reference>
<organism evidence="2 4">
    <name type="scientific">Plasmodiophora brassicae</name>
    <name type="common">Clubroot disease agent</name>
    <dbReference type="NCBI Taxonomy" id="37360"/>
    <lineage>
        <taxon>Eukaryota</taxon>
        <taxon>Sar</taxon>
        <taxon>Rhizaria</taxon>
        <taxon>Endomyxa</taxon>
        <taxon>Phytomyxea</taxon>
        <taxon>Plasmodiophorida</taxon>
        <taxon>Plasmodiophoridae</taxon>
        <taxon>Plasmodiophora</taxon>
    </lineage>
</organism>
<proteinExistence type="predicted"/>
<protein>
    <submittedName>
        <fullName evidence="2">Uncharacterized protein</fullName>
    </submittedName>
</protein>
<feature type="region of interest" description="Disordered" evidence="1">
    <location>
        <begin position="114"/>
        <end position="139"/>
    </location>
</feature>
<accession>A0A0G4J8L7</accession>
<keyword evidence="4" id="KW-1185">Reference proteome</keyword>
<dbReference type="Proteomes" id="UP000039324">
    <property type="component" value="Unassembled WGS sequence"/>
</dbReference>
<name>A0A0G4J8L7_PLABS</name>
<gene>
    <name evidence="2" type="ORF">PBRA_009558</name>
    <name evidence="3" type="ORF">PLBR_LOCUS8932</name>
</gene>
<evidence type="ECO:0000313" key="4">
    <source>
        <dbReference type="Proteomes" id="UP000039324"/>
    </source>
</evidence>
<dbReference type="AlphaFoldDB" id="A0A0G4J8L7"/>